<feature type="chain" id="PRO_5037289133" description="Lipoprotein" evidence="1">
    <location>
        <begin position="19"/>
        <end position="135"/>
    </location>
</feature>
<sequence>MKRARLLFSQWAVLTALSAGLLGLTSCDKNGQAGILQHPAGNSAYRVEVTPDNAYSQAFDANLGKLNDTTYLIITKAERGSVFAVHTGPLPTADHAVCFASTNNAGFKECVQEYYHNAGGVAIQSNEAGWWATPL</sequence>
<dbReference type="EMBL" id="JADQDP010000002">
    <property type="protein sequence ID" value="MBF9141403.1"/>
    <property type="molecule type" value="Genomic_DNA"/>
</dbReference>
<evidence type="ECO:0000256" key="1">
    <source>
        <dbReference type="SAM" id="SignalP"/>
    </source>
</evidence>
<proteinExistence type="predicted"/>
<feature type="signal peptide" evidence="1">
    <location>
        <begin position="1"/>
        <end position="18"/>
    </location>
</feature>
<dbReference type="Proteomes" id="UP000645610">
    <property type="component" value="Unassembled WGS sequence"/>
</dbReference>
<keyword evidence="3" id="KW-1185">Reference proteome</keyword>
<comment type="caution">
    <text evidence="2">The sequence shown here is derived from an EMBL/GenBank/DDBJ whole genome shotgun (WGS) entry which is preliminary data.</text>
</comment>
<keyword evidence="1" id="KW-0732">Signal</keyword>
<dbReference type="PROSITE" id="PS51257">
    <property type="entry name" value="PROKAR_LIPOPROTEIN"/>
    <property type="match status" value="1"/>
</dbReference>
<dbReference type="AlphaFoldDB" id="A0A931FJ21"/>
<accession>A0A931FJ21</accession>
<name>A0A931FJ21_9BACT</name>
<organism evidence="2 3">
    <name type="scientific">Hymenobacter properus</name>
    <dbReference type="NCBI Taxonomy" id="2791026"/>
    <lineage>
        <taxon>Bacteria</taxon>
        <taxon>Pseudomonadati</taxon>
        <taxon>Bacteroidota</taxon>
        <taxon>Cytophagia</taxon>
        <taxon>Cytophagales</taxon>
        <taxon>Hymenobacteraceae</taxon>
        <taxon>Hymenobacter</taxon>
    </lineage>
</organism>
<dbReference type="RefSeq" id="WP_196285770.1">
    <property type="nucleotide sequence ID" value="NZ_JADQDP010000002.1"/>
</dbReference>
<evidence type="ECO:0000313" key="3">
    <source>
        <dbReference type="Proteomes" id="UP000645610"/>
    </source>
</evidence>
<reference evidence="2 3" key="1">
    <citation type="submission" date="2020-11" db="EMBL/GenBank/DDBJ databases">
        <authorList>
            <person name="Kim M.K."/>
        </authorList>
    </citation>
    <scope>NUCLEOTIDE SEQUENCE [LARGE SCALE GENOMIC DNA]</scope>
    <source>
        <strain evidence="2 3">BT439</strain>
    </source>
</reference>
<gene>
    <name evidence="2" type="ORF">I2I01_07140</name>
</gene>
<protein>
    <recommendedName>
        <fullName evidence="4">Lipoprotein</fullName>
    </recommendedName>
</protein>
<evidence type="ECO:0000313" key="2">
    <source>
        <dbReference type="EMBL" id="MBF9141403.1"/>
    </source>
</evidence>
<evidence type="ECO:0008006" key="4">
    <source>
        <dbReference type="Google" id="ProtNLM"/>
    </source>
</evidence>